<proteinExistence type="inferred from homology"/>
<accession>A0A8X8WJL1</accession>
<name>A0A8X8WJL1_SALSN</name>
<evidence type="ECO:0000313" key="4">
    <source>
        <dbReference type="EMBL" id="KAG6395765.1"/>
    </source>
</evidence>
<keyword evidence="5" id="KW-1185">Reference proteome</keyword>
<dbReference type="Pfam" id="PF03767">
    <property type="entry name" value="Acid_phosphat_B"/>
    <property type="match status" value="2"/>
</dbReference>
<comment type="caution">
    <text evidence="4">The sequence shown here is derived from an EMBL/GenBank/DDBJ whole genome shotgun (WGS) entry which is preliminary data.</text>
</comment>
<protein>
    <recommendedName>
        <fullName evidence="6">Acid phosphatase</fullName>
    </recommendedName>
</protein>
<dbReference type="InterPro" id="IPR023214">
    <property type="entry name" value="HAD_sf"/>
</dbReference>
<evidence type="ECO:0000256" key="2">
    <source>
        <dbReference type="PIRNR" id="PIRNR002674"/>
    </source>
</evidence>
<dbReference type="PANTHER" id="PTHR31284:SF10">
    <property type="entry name" value="ACID PHOSPHATASE-LIKE PROTEIN"/>
    <property type="match status" value="1"/>
</dbReference>
<feature type="signal peptide" evidence="3">
    <location>
        <begin position="1"/>
        <end position="18"/>
    </location>
</feature>
<dbReference type="AlphaFoldDB" id="A0A8X8WJL1"/>
<keyword evidence="1" id="KW-0325">Glycoprotein</keyword>
<dbReference type="Proteomes" id="UP000298416">
    <property type="component" value="Unassembled WGS sequence"/>
</dbReference>
<evidence type="ECO:0000313" key="5">
    <source>
        <dbReference type="Proteomes" id="UP000298416"/>
    </source>
</evidence>
<evidence type="ECO:0000256" key="1">
    <source>
        <dbReference type="ARBA" id="ARBA00023180"/>
    </source>
</evidence>
<reference evidence="4" key="2">
    <citation type="submission" date="2020-08" db="EMBL/GenBank/DDBJ databases">
        <title>Plant Genome Project.</title>
        <authorList>
            <person name="Zhang R.-G."/>
        </authorList>
    </citation>
    <scope>NUCLEOTIDE SEQUENCE</scope>
    <source>
        <strain evidence="4">Huo1</strain>
        <tissue evidence="4">Leaf</tissue>
    </source>
</reference>
<dbReference type="PANTHER" id="PTHR31284">
    <property type="entry name" value="ACID PHOSPHATASE-LIKE PROTEIN"/>
    <property type="match status" value="1"/>
</dbReference>
<gene>
    <name evidence="4" type="ORF">SASPL_141889</name>
</gene>
<dbReference type="InterPro" id="IPR014403">
    <property type="entry name" value="APS1/VSP"/>
</dbReference>
<evidence type="ECO:0008006" key="6">
    <source>
        <dbReference type="Google" id="ProtNLM"/>
    </source>
</evidence>
<sequence length="215" mass="24596">MRLSLLAFLATLLSTSHAAFNADNPIRQLRRSSGRIGLGPDYKVNCQSFRVGVEANNLRDWITVPSYCKNYIKTYLTKNQWGLDIEAVTNEAYEYAVHFQKDAFLKDIWVFDVEETLLSNLNYLASSDVQYGTQPLGLHYYEWLRANGTVVPAIQELDEADNGKSTVQFKSEKRLELKGLRYRIAANVGDQWSDLTGEYVGLRTFKVPNPVYYVF</sequence>
<organism evidence="4">
    <name type="scientific">Salvia splendens</name>
    <name type="common">Scarlet sage</name>
    <dbReference type="NCBI Taxonomy" id="180675"/>
    <lineage>
        <taxon>Eukaryota</taxon>
        <taxon>Viridiplantae</taxon>
        <taxon>Streptophyta</taxon>
        <taxon>Embryophyta</taxon>
        <taxon>Tracheophyta</taxon>
        <taxon>Spermatophyta</taxon>
        <taxon>Magnoliopsida</taxon>
        <taxon>eudicotyledons</taxon>
        <taxon>Gunneridae</taxon>
        <taxon>Pentapetalae</taxon>
        <taxon>asterids</taxon>
        <taxon>lamiids</taxon>
        <taxon>Lamiales</taxon>
        <taxon>Lamiaceae</taxon>
        <taxon>Nepetoideae</taxon>
        <taxon>Mentheae</taxon>
        <taxon>Salviinae</taxon>
        <taxon>Salvia</taxon>
        <taxon>Salvia subgen. Calosphace</taxon>
        <taxon>core Calosphace</taxon>
    </lineage>
</organism>
<keyword evidence="3" id="KW-0732">Signal</keyword>
<dbReference type="EMBL" id="PNBA02000016">
    <property type="protein sequence ID" value="KAG6395765.1"/>
    <property type="molecule type" value="Genomic_DNA"/>
</dbReference>
<dbReference type="PIRSF" id="PIRSF002674">
    <property type="entry name" value="VSP"/>
    <property type="match status" value="1"/>
</dbReference>
<reference evidence="4" key="1">
    <citation type="submission" date="2018-01" db="EMBL/GenBank/DDBJ databases">
        <authorList>
            <person name="Mao J.F."/>
        </authorList>
    </citation>
    <scope>NUCLEOTIDE SEQUENCE</scope>
    <source>
        <strain evidence="4">Huo1</strain>
        <tissue evidence="4">Leaf</tissue>
    </source>
</reference>
<feature type="chain" id="PRO_5036456826" description="Acid phosphatase" evidence="3">
    <location>
        <begin position="19"/>
        <end position="215"/>
    </location>
</feature>
<dbReference type="Gene3D" id="3.40.50.1000">
    <property type="entry name" value="HAD superfamily/HAD-like"/>
    <property type="match status" value="1"/>
</dbReference>
<evidence type="ECO:0000256" key="3">
    <source>
        <dbReference type="SAM" id="SignalP"/>
    </source>
</evidence>
<comment type="similarity">
    <text evidence="2">Belongs to the APS1/VSP family.</text>
</comment>
<dbReference type="InterPro" id="IPR005519">
    <property type="entry name" value="Acid_phosphat_B-like"/>
</dbReference>